<keyword evidence="2" id="KW-1133">Transmembrane helix</keyword>
<accession>A0A0N4ZHK3</accession>
<feature type="chain" id="PRO_5005891873" evidence="3">
    <location>
        <begin position="20"/>
        <end position="338"/>
    </location>
</feature>
<protein>
    <submittedName>
        <fullName evidence="5">PITH domain-containing protein</fullName>
    </submittedName>
</protein>
<evidence type="ECO:0000256" key="1">
    <source>
        <dbReference type="SAM" id="MobiDB-lite"/>
    </source>
</evidence>
<dbReference type="AlphaFoldDB" id="A0A0N4ZHK3"/>
<name>A0A0N4ZHK3_PARTI</name>
<dbReference type="WBParaSite" id="PTRK_0000740000.1">
    <property type="protein sequence ID" value="PTRK_0000740000.1"/>
    <property type="gene ID" value="PTRK_0000740000"/>
</dbReference>
<feature type="signal peptide" evidence="3">
    <location>
        <begin position="1"/>
        <end position="19"/>
    </location>
</feature>
<feature type="compositionally biased region" description="Acidic residues" evidence="1">
    <location>
        <begin position="207"/>
        <end position="233"/>
    </location>
</feature>
<feature type="compositionally biased region" description="Basic and acidic residues" evidence="1">
    <location>
        <begin position="168"/>
        <end position="179"/>
    </location>
</feature>
<proteinExistence type="predicted"/>
<keyword evidence="2" id="KW-0812">Transmembrane</keyword>
<feature type="region of interest" description="Disordered" evidence="1">
    <location>
        <begin position="156"/>
        <end position="248"/>
    </location>
</feature>
<organism evidence="4 5">
    <name type="scientific">Parastrongyloides trichosuri</name>
    <name type="common">Possum-specific nematode worm</name>
    <dbReference type="NCBI Taxonomy" id="131310"/>
    <lineage>
        <taxon>Eukaryota</taxon>
        <taxon>Metazoa</taxon>
        <taxon>Ecdysozoa</taxon>
        <taxon>Nematoda</taxon>
        <taxon>Chromadorea</taxon>
        <taxon>Rhabditida</taxon>
        <taxon>Tylenchina</taxon>
        <taxon>Panagrolaimomorpha</taxon>
        <taxon>Strongyloidoidea</taxon>
        <taxon>Strongyloididae</taxon>
        <taxon>Parastrongyloides</taxon>
    </lineage>
</organism>
<feature type="transmembrane region" description="Helical" evidence="2">
    <location>
        <begin position="301"/>
        <end position="324"/>
    </location>
</feature>
<keyword evidence="3" id="KW-0732">Signal</keyword>
<reference evidence="5" key="1">
    <citation type="submission" date="2017-02" db="UniProtKB">
        <authorList>
            <consortium name="WormBaseParasite"/>
        </authorList>
    </citation>
    <scope>IDENTIFICATION</scope>
</reference>
<evidence type="ECO:0000256" key="2">
    <source>
        <dbReference type="SAM" id="Phobius"/>
    </source>
</evidence>
<dbReference type="Proteomes" id="UP000038045">
    <property type="component" value="Unplaced"/>
</dbReference>
<keyword evidence="2" id="KW-0472">Membrane</keyword>
<evidence type="ECO:0000256" key="3">
    <source>
        <dbReference type="SAM" id="SignalP"/>
    </source>
</evidence>
<evidence type="ECO:0000313" key="5">
    <source>
        <dbReference type="WBParaSite" id="PTRK_0000740000.1"/>
    </source>
</evidence>
<evidence type="ECO:0000313" key="4">
    <source>
        <dbReference type="Proteomes" id="UP000038045"/>
    </source>
</evidence>
<sequence>MKYLLLIVTVLVNLSFLEAKICPLNDHYVCNKDVSKHACVCALIKKDVPAPEKSCNLVANIVNDEFEASSISFNLDDSSEQFNTFPEVAFKKEIASALKVKVTDIVIVRLGCADNDKKLTVQFLILKENNEVMKVDTSTLKGIINKKKDFKILSKMESDEKESDETKEESNEIKDKSGDNDSNNTTDDDNDDTSQDSSENDNSKDDTSDEKEDSNDDDENDESNDDNDDESENKDDKESSSEDDEEFGKITLYEQGDFIDSHTIVKKMKTMGHMSQIAELDVDEIQVVKNLISIENYTNNFVLFVQGTFLTIAILLTCVCGCWMSCKKNDYSDDLQKV</sequence>
<keyword evidence="4" id="KW-1185">Reference proteome</keyword>